<name>Q6FPQ0_CANGA</name>
<dbReference type="RefSeq" id="XP_447794.1">
    <property type="nucleotide sequence ID" value="XM_447794.1"/>
</dbReference>
<organism evidence="2 3">
    <name type="scientific">Candida glabrata (strain ATCC 2001 / BCRC 20586 / JCM 3761 / NBRC 0622 / NRRL Y-65 / CBS 138)</name>
    <name type="common">Yeast</name>
    <name type="synonym">Nakaseomyces glabratus</name>
    <dbReference type="NCBI Taxonomy" id="284593"/>
    <lineage>
        <taxon>Eukaryota</taxon>
        <taxon>Fungi</taxon>
        <taxon>Dikarya</taxon>
        <taxon>Ascomycota</taxon>
        <taxon>Saccharomycotina</taxon>
        <taxon>Saccharomycetes</taxon>
        <taxon>Saccharomycetales</taxon>
        <taxon>Saccharomycetaceae</taxon>
        <taxon>Nakaseomyces</taxon>
    </lineage>
</organism>
<evidence type="ECO:0000313" key="1">
    <source>
        <dbReference type="CGD" id="CAL0132876"/>
    </source>
</evidence>
<dbReference type="VEuPathDB" id="FungiDB:CAGL0J02046g"/>
<accession>Q6FPQ0</accession>
<proteinExistence type="predicted"/>
<dbReference type="InParanoid" id="Q6FPQ0"/>
<dbReference type="KEGG" id="cgr:2889785"/>
<keyword evidence="3" id="KW-1185">Reference proteome</keyword>
<evidence type="ECO:0000313" key="3">
    <source>
        <dbReference type="Proteomes" id="UP000002428"/>
    </source>
</evidence>
<protein>
    <submittedName>
        <fullName evidence="2">Uncharacterized protein</fullName>
    </submittedName>
</protein>
<dbReference type="Proteomes" id="UP000002428">
    <property type="component" value="Chromosome J"/>
</dbReference>
<dbReference type="HOGENOM" id="CLU_2605798_0_0_1"/>
<sequence>MLYSRRRNCTGSKDLCFHAQLQDLSDIGALLFTLEFTGKRYTYYIFLRQTLQTVWPLWTGSVLPHWIYSIASVGGPSSL</sequence>
<gene>
    <name evidence="1 2" type="ordered locus">CAGL0J02046g</name>
</gene>
<evidence type="ECO:0000313" key="2">
    <source>
        <dbReference type="EMBL" id="CAG60743.1"/>
    </source>
</evidence>
<dbReference type="AlphaFoldDB" id="Q6FPQ0"/>
<dbReference type="EMBL" id="CR380956">
    <property type="protein sequence ID" value="CAG60743.1"/>
    <property type="molecule type" value="Genomic_DNA"/>
</dbReference>
<reference evidence="2 3" key="1">
    <citation type="journal article" date="2004" name="Nature">
        <title>Genome evolution in yeasts.</title>
        <authorList>
            <consortium name="Genolevures"/>
            <person name="Dujon B."/>
            <person name="Sherman D."/>
            <person name="Fischer G."/>
            <person name="Durrens P."/>
            <person name="Casaregola S."/>
            <person name="Lafontaine I."/>
            <person name="de Montigny J."/>
            <person name="Marck C."/>
            <person name="Neuveglise C."/>
            <person name="Talla E."/>
            <person name="Goffard N."/>
            <person name="Frangeul L."/>
            <person name="Aigle M."/>
            <person name="Anthouard V."/>
            <person name="Babour A."/>
            <person name="Barbe V."/>
            <person name="Barnay S."/>
            <person name="Blanchin S."/>
            <person name="Beckerich J.M."/>
            <person name="Beyne E."/>
            <person name="Bleykasten C."/>
            <person name="Boisrame A."/>
            <person name="Boyer J."/>
            <person name="Cattolico L."/>
            <person name="Confanioleri F."/>
            <person name="de Daruvar A."/>
            <person name="Despons L."/>
            <person name="Fabre E."/>
            <person name="Fairhead C."/>
            <person name="Ferry-Dumazet H."/>
            <person name="Groppi A."/>
            <person name="Hantraye F."/>
            <person name="Hennequin C."/>
            <person name="Jauniaux N."/>
            <person name="Joyet P."/>
            <person name="Kachouri R."/>
            <person name="Kerrest A."/>
            <person name="Koszul R."/>
            <person name="Lemaire M."/>
            <person name="Lesur I."/>
            <person name="Ma L."/>
            <person name="Muller H."/>
            <person name="Nicaud J.M."/>
            <person name="Nikolski M."/>
            <person name="Oztas S."/>
            <person name="Ozier-Kalogeropoulos O."/>
            <person name="Pellenz S."/>
            <person name="Potier S."/>
            <person name="Richard G.F."/>
            <person name="Straub M.L."/>
            <person name="Suleau A."/>
            <person name="Swennene D."/>
            <person name="Tekaia F."/>
            <person name="Wesolowski-Louvel M."/>
            <person name="Westhof E."/>
            <person name="Wirth B."/>
            <person name="Zeniou-Meyer M."/>
            <person name="Zivanovic I."/>
            <person name="Bolotin-Fukuhara M."/>
            <person name="Thierry A."/>
            <person name="Bouchier C."/>
            <person name="Caudron B."/>
            <person name="Scarpelli C."/>
            <person name="Gaillardin C."/>
            <person name="Weissenbach J."/>
            <person name="Wincker P."/>
            <person name="Souciet J.L."/>
        </authorList>
    </citation>
    <scope>NUCLEOTIDE SEQUENCE [LARGE SCALE GENOMIC DNA]</scope>
    <source>
        <strain evidence="3">ATCC 2001 / BCRC 20586 / JCM 3761 / NBRC 0622 / NRRL Y-65 / CBS 138</strain>
    </source>
</reference>
<dbReference type="CGD" id="CAL0132876">
    <property type="gene designation" value="CAGL0J02046g"/>
</dbReference>